<gene>
    <name evidence="1" type="ORF">HAX54_007827</name>
</gene>
<dbReference type="Proteomes" id="UP000823775">
    <property type="component" value="Unassembled WGS sequence"/>
</dbReference>
<evidence type="ECO:0000313" key="1">
    <source>
        <dbReference type="EMBL" id="MCD7450641.1"/>
    </source>
</evidence>
<sequence length="104" mass="11779">MLEARDSIGHAVLWEPRIGNANILHENWTRLDPLAKLLLSTSPMDTSIGKTSQDIVGDNGMQTYLMRFTTGFGGPYPQQSSCERHRRDITREFRETFSTIKVPA</sequence>
<evidence type="ECO:0000313" key="2">
    <source>
        <dbReference type="Proteomes" id="UP000823775"/>
    </source>
</evidence>
<reference evidence="1 2" key="1">
    <citation type="journal article" date="2021" name="BMC Genomics">
        <title>Datura genome reveals duplications of psychoactive alkaloid biosynthetic genes and high mutation rate following tissue culture.</title>
        <authorList>
            <person name="Rajewski A."/>
            <person name="Carter-House D."/>
            <person name="Stajich J."/>
            <person name="Litt A."/>
        </authorList>
    </citation>
    <scope>NUCLEOTIDE SEQUENCE [LARGE SCALE GENOMIC DNA]</scope>
    <source>
        <strain evidence="1">AR-01</strain>
    </source>
</reference>
<organism evidence="1 2">
    <name type="scientific">Datura stramonium</name>
    <name type="common">Jimsonweed</name>
    <name type="synonym">Common thornapple</name>
    <dbReference type="NCBI Taxonomy" id="4076"/>
    <lineage>
        <taxon>Eukaryota</taxon>
        <taxon>Viridiplantae</taxon>
        <taxon>Streptophyta</taxon>
        <taxon>Embryophyta</taxon>
        <taxon>Tracheophyta</taxon>
        <taxon>Spermatophyta</taxon>
        <taxon>Magnoliopsida</taxon>
        <taxon>eudicotyledons</taxon>
        <taxon>Gunneridae</taxon>
        <taxon>Pentapetalae</taxon>
        <taxon>asterids</taxon>
        <taxon>lamiids</taxon>
        <taxon>Solanales</taxon>
        <taxon>Solanaceae</taxon>
        <taxon>Solanoideae</taxon>
        <taxon>Datureae</taxon>
        <taxon>Datura</taxon>
    </lineage>
</organism>
<protein>
    <submittedName>
        <fullName evidence="1">Uncharacterized protein</fullName>
    </submittedName>
</protein>
<name>A0ABS8RWN5_DATST</name>
<dbReference type="EMBL" id="JACEIK010000140">
    <property type="protein sequence ID" value="MCD7450641.1"/>
    <property type="molecule type" value="Genomic_DNA"/>
</dbReference>
<keyword evidence="2" id="KW-1185">Reference proteome</keyword>
<comment type="caution">
    <text evidence="1">The sequence shown here is derived from an EMBL/GenBank/DDBJ whole genome shotgun (WGS) entry which is preliminary data.</text>
</comment>
<accession>A0ABS8RWN5</accession>
<proteinExistence type="predicted"/>